<comment type="caution">
    <text evidence="1">The sequence shown here is derived from an EMBL/GenBank/DDBJ whole genome shotgun (WGS) entry which is preliminary data.</text>
</comment>
<protein>
    <submittedName>
        <fullName evidence="1">Uncharacterized protein</fullName>
    </submittedName>
</protein>
<reference evidence="1" key="2">
    <citation type="submission" date="2020-09" db="EMBL/GenBank/DDBJ databases">
        <authorList>
            <person name="Sun Q."/>
            <person name="Ohkuma M."/>
        </authorList>
    </citation>
    <scope>NUCLEOTIDE SEQUENCE</scope>
    <source>
        <strain evidence="1">JCM 3035</strain>
    </source>
</reference>
<dbReference type="EMBL" id="BMPQ01000004">
    <property type="protein sequence ID" value="GGK62220.1"/>
    <property type="molecule type" value="Genomic_DNA"/>
</dbReference>
<dbReference type="AlphaFoldDB" id="A0A917QPF1"/>
<proteinExistence type="predicted"/>
<dbReference type="Proteomes" id="UP000637788">
    <property type="component" value="Unassembled WGS sequence"/>
</dbReference>
<keyword evidence="2" id="KW-1185">Reference proteome</keyword>
<sequence>MTVKGDGPRHGFGLNPDQVDAVCQREDLADPVAANTPLGPDQAAERLGVRRVEFDHMRTLGRIKPTEWREVRYDNARATGARTAPGLPPLAATGDRTVQADPRSAGHLAVVTEGCFDRIDQAALMKGRSRCHG</sequence>
<gene>
    <name evidence="1" type="ORF">GCM10010094_23570</name>
</gene>
<evidence type="ECO:0000313" key="2">
    <source>
        <dbReference type="Proteomes" id="UP000637788"/>
    </source>
</evidence>
<name>A0A917QPF1_9ACTN</name>
<evidence type="ECO:0000313" key="1">
    <source>
        <dbReference type="EMBL" id="GGK62220.1"/>
    </source>
</evidence>
<accession>A0A917QPF1</accession>
<dbReference type="RefSeq" id="WP_189321789.1">
    <property type="nucleotide sequence ID" value="NZ_BMPQ01000004.1"/>
</dbReference>
<organism evidence="1 2">
    <name type="scientific">Streptomyces flaveus</name>
    <dbReference type="NCBI Taxonomy" id="66370"/>
    <lineage>
        <taxon>Bacteria</taxon>
        <taxon>Bacillati</taxon>
        <taxon>Actinomycetota</taxon>
        <taxon>Actinomycetes</taxon>
        <taxon>Kitasatosporales</taxon>
        <taxon>Streptomycetaceae</taxon>
        <taxon>Streptomyces</taxon>
        <taxon>Streptomyces aurantiacus group</taxon>
    </lineage>
</organism>
<reference evidence="1" key="1">
    <citation type="journal article" date="2014" name="Int. J. Syst. Evol. Microbiol.">
        <title>Complete genome sequence of Corynebacterium casei LMG S-19264T (=DSM 44701T), isolated from a smear-ripened cheese.</title>
        <authorList>
            <consortium name="US DOE Joint Genome Institute (JGI-PGF)"/>
            <person name="Walter F."/>
            <person name="Albersmeier A."/>
            <person name="Kalinowski J."/>
            <person name="Ruckert C."/>
        </authorList>
    </citation>
    <scope>NUCLEOTIDE SEQUENCE</scope>
    <source>
        <strain evidence="1">JCM 3035</strain>
    </source>
</reference>